<dbReference type="RefSeq" id="WP_057249557.1">
    <property type="nucleotide sequence ID" value="NZ_CYZI01000002.1"/>
</dbReference>
<dbReference type="EMBL" id="CYZI01000002">
    <property type="protein sequence ID" value="CUN69549.1"/>
    <property type="molecule type" value="Genomic_DNA"/>
</dbReference>
<proteinExistence type="predicted"/>
<gene>
    <name evidence="2" type="ORF">DW193_22035</name>
    <name evidence="3" type="ORF">EH214_03844</name>
    <name evidence="1" type="ORF">ERS852457_00653</name>
</gene>
<evidence type="ECO:0000313" key="2">
    <source>
        <dbReference type="EMBL" id="RHH72876.1"/>
    </source>
</evidence>
<dbReference type="AlphaFoldDB" id="A0A173Z1G3"/>
<accession>A0A173Z1G3</accession>
<protein>
    <submittedName>
        <fullName evidence="1">Uncharacterized protein</fullName>
    </submittedName>
</protein>
<dbReference type="EMBL" id="QRKA01000068">
    <property type="protein sequence ID" value="RHH72876.1"/>
    <property type="molecule type" value="Genomic_DNA"/>
</dbReference>
<dbReference type="Proteomes" id="UP000283713">
    <property type="component" value="Unassembled WGS sequence"/>
</dbReference>
<reference evidence="2 5" key="2">
    <citation type="submission" date="2018-08" db="EMBL/GenBank/DDBJ databases">
        <title>A genome reference for cultivated species of the human gut microbiota.</title>
        <authorList>
            <person name="Zou Y."/>
            <person name="Xue W."/>
            <person name="Luo G."/>
        </authorList>
    </citation>
    <scope>NUCLEOTIDE SEQUENCE [LARGE SCALE GENOMIC DNA]</scope>
    <source>
        <strain evidence="2 5">AM16-6</strain>
    </source>
</reference>
<dbReference type="Proteomes" id="UP000408523">
    <property type="component" value="Unassembled WGS sequence"/>
</dbReference>
<evidence type="ECO:0000313" key="3">
    <source>
        <dbReference type="EMBL" id="TSE46938.1"/>
    </source>
</evidence>
<organism evidence="1 4">
    <name type="scientific">Phocaeicola vulgatus</name>
    <name type="common">Bacteroides vulgatus</name>
    <dbReference type="NCBI Taxonomy" id="821"/>
    <lineage>
        <taxon>Bacteria</taxon>
        <taxon>Pseudomonadati</taxon>
        <taxon>Bacteroidota</taxon>
        <taxon>Bacteroidia</taxon>
        <taxon>Bacteroidales</taxon>
        <taxon>Bacteroidaceae</taxon>
        <taxon>Phocaeicola</taxon>
    </lineage>
</organism>
<name>A0A173Z1G3_PHOVU</name>
<dbReference type="Proteomes" id="UP000095333">
    <property type="component" value="Unassembled WGS sequence"/>
</dbReference>
<reference evidence="1 4" key="1">
    <citation type="submission" date="2015-09" db="EMBL/GenBank/DDBJ databases">
        <authorList>
            <consortium name="Pathogen Informatics"/>
        </authorList>
    </citation>
    <scope>NUCLEOTIDE SEQUENCE [LARGE SCALE GENOMIC DNA]</scope>
    <source>
        <strain evidence="1 4">2789STDY5834842</strain>
    </source>
</reference>
<evidence type="ECO:0000313" key="5">
    <source>
        <dbReference type="Proteomes" id="UP000283713"/>
    </source>
</evidence>
<evidence type="ECO:0000313" key="4">
    <source>
        <dbReference type="Proteomes" id="UP000095333"/>
    </source>
</evidence>
<dbReference type="EMBL" id="RWHZ01000075">
    <property type="protein sequence ID" value="TSE46938.1"/>
    <property type="molecule type" value="Genomic_DNA"/>
</dbReference>
<sequence>MFIFYIICFFCFLEGCEEKREMGLSYKEVGTEVFLLDGDEEKSVLALDVAANLDTIDWFFRDKHNYLQPSVFFYINNRTCETLSVYVQELYRKDRETWILLPCSVSQVNFENVIFPPGMVWSNSVVRFCFNGYDLRPGLYMLQSKILLCNSSNSRKYCLKSVFWLY</sequence>
<evidence type="ECO:0000313" key="6">
    <source>
        <dbReference type="Proteomes" id="UP000408523"/>
    </source>
</evidence>
<evidence type="ECO:0000313" key="1">
    <source>
        <dbReference type="EMBL" id="CUN69549.1"/>
    </source>
</evidence>
<reference evidence="3 6" key="3">
    <citation type="journal article" date="2019" name="Nat. Commun.">
        <title>Gram positive-like bacteriocins with broad spectrum anti-Bacteroidales activity encoded on mobile elements of the human gut microbiota.</title>
        <authorList>
            <person name="Bechon N."/>
            <person name="Coyne M.J.Jr."/>
            <person name="Laclare-Mceneany V."/>
            <person name="Chatzidaki-Livanis M."/>
            <person name="Ghigo J.-M."/>
            <person name="Comstock L.E."/>
        </authorList>
    </citation>
    <scope>NUCLEOTIDE SEQUENCE [LARGE SCALE GENOMIC DNA]</scope>
    <source>
        <strain evidence="3 6">CL01T12C17</strain>
    </source>
</reference>